<evidence type="ECO:0000256" key="4">
    <source>
        <dbReference type="ARBA" id="ARBA00022679"/>
    </source>
</evidence>
<feature type="transmembrane region" description="Helical" evidence="8">
    <location>
        <begin position="335"/>
        <end position="361"/>
    </location>
</feature>
<accession>A0ABZ1CDJ0</accession>
<comment type="subcellular location">
    <subcellularLocation>
        <location evidence="1">Cell membrane</location>
        <topology evidence="1">Multi-pass membrane protein</topology>
    </subcellularLocation>
</comment>
<dbReference type="PANTHER" id="PTHR33908:SF11">
    <property type="entry name" value="MEMBRANE PROTEIN"/>
    <property type="match status" value="1"/>
</dbReference>
<dbReference type="Pfam" id="PF13231">
    <property type="entry name" value="PMT_2"/>
    <property type="match status" value="1"/>
</dbReference>
<keyword evidence="3" id="KW-0328">Glycosyltransferase</keyword>
<feature type="transmembrane region" description="Helical" evidence="8">
    <location>
        <begin position="432"/>
        <end position="452"/>
    </location>
</feature>
<keyword evidence="2" id="KW-1003">Cell membrane</keyword>
<protein>
    <recommendedName>
        <fullName evidence="9">Glycosyltransferase RgtA/B/C/D-like domain-containing protein</fullName>
    </recommendedName>
</protein>
<keyword evidence="5 8" id="KW-0812">Transmembrane</keyword>
<feature type="transmembrane region" description="Helical" evidence="8">
    <location>
        <begin position="197"/>
        <end position="223"/>
    </location>
</feature>
<feature type="domain" description="Glycosyltransferase RgtA/B/C/D-like" evidence="9">
    <location>
        <begin position="115"/>
        <end position="257"/>
    </location>
</feature>
<feature type="transmembrane region" description="Helical" evidence="8">
    <location>
        <begin position="152"/>
        <end position="177"/>
    </location>
</feature>
<feature type="transmembrane region" description="Helical" evidence="8">
    <location>
        <begin position="406"/>
        <end position="425"/>
    </location>
</feature>
<feature type="transmembrane region" description="Helical" evidence="8">
    <location>
        <begin position="119"/>
        <end position="140"/>
    </location>
</feature>
<dbReference type="Proteomes" id="UP000738431">
    <property type="component" value="Chromosome"/>
</dbReference>
<evidence type="ECO:0000256" key="2">
    <source>
        <dbReference type="ARBA" id="ARBA00022475"/>
    </source>
</evidence>
<keyword evidence="11" id="KW-1185">Reference proteome</keyword>
<evidence type="ECO:0000256" key="5">
    <source>
        <dbReference type="ARBA" id="ARBA00022692"/>
    </source>
</evidence>
<feature type="transmembrane region" description="Helical" evidence="8">
    <location>
        <begin position="243"/>
        <end position="262"/>
    </location>
</feature>
<name>A0ABZ1CDJ0_9BACT</name>
<organism evidence="10 11">
    <name type="scientific">Actomonas aquatica</name>
    <dbReference type="NCBI Taxonomy" id="2866162"/>
    <lineage>
        <taxon>Bacteria</taxon>
        <taxon>Pseudomonadati</taxon>
        <taxon>Verrucomicrobiota</taxon>
        <taxon>Opitutia</taxon>
        <taxon>Opitutales</taxon>
        <taxon>Opitutaceae</taxon>
        <taxon>Actomonas</taxon>
    </lineage>
</organism>
<gene>
    <name evidence="10" type="ORF">K1X11_009040</name>
</gene>
<evidence type="ECO:0000256" key="7">
    <source>
        <dbReference type="ARBA" id="ARBA00023136"/>
    </source>
</evidence>
<evidence type="ECO:0000259" key="9">
    <source>
        <dbReference type="Pfam" id="PF13231"/>
    </source>
</evidence>
<reference evidence="10 11" key="2">
    <citation type="submission" date="2023-12" db="EMBL/GenBank/DDBJ databases">
        <title>Description of an unclassified Opitutus bacterium of Verrucomicrobiota.</title>
        <authorList>
            <person name="Zhang D.-F."/>
        </authorList>
    </citation>
    <scope>NUCLEOTIDE SEQUENCE [LARGE SCALE GENOMIC DNA]</scope>
    <source>
        <strain evidence="10 11">WL0086</strain>
    </source>
</reference>
<dbReference type="RefSeq" id="WP_221029760.1">
    <property type="nucleotide sequence ID" value="NZ_CP139781.1"/>
</dbReference>
<feature type="transmembrane region" description="Helical" evidence="8">
    <location>
        <begin position="381"/>
        <end position="400"/>
    </location>
</feature>
<sequence>MMQSRPISPRLLAACVTTLLALHALLATWGLRQVGVTHDETAHLTAGYAYWKFNDYRLQPENGNLPQRWAALPLLASAPHLDPAASPELWKRTSVWEISDDFFFASGNDHESMLWRGRLAMLCWPLSLGVLVFVWSRHYWGNRAALFSLGMWAVCPTILANGPLVTSGTTAAFWLLAATGAFWQALRRGGRWIPLSLLATGFAFVAKFSCVLLVPIFAVLGLWDALQAPSGRRDWRRLGRWSLLMVAHASAAAAVIWMSFGLRYPAAAPGMPPHEQFILTWEEMLSWKGPVTAVIQFARDWQLLPEAYIEGFTHVRYQGSARGAFLAGELSTTGWWWFFLATFAWKSTSAELLLTFLCAVLGLRRLARSGTSLVSAQLTRFAPLIVFVAVFGSFSLMSSLNIGHRHILALYPVLFILGGGVVQWMPRRGRAGLIALPVLSLAGALTVAPHYLTFFNYLSGGPKQGWHKLVDSSLDWGQGLPALATWVNQHREPDEPLYVSYFGSDSLSYHLPDAIPFAPIYDHYRPRRFEELKPGLYCIGATMLQDIFSPVKGPWTADKEESYRRGMAWARRQLAQGTLENRIIDFGRENTEGLWQVERLRFARIARYLRVRPPDAIVANATMVYRLNELEISALVEGPPEAVSLLIEAAERGEILGQ</sequence>
<dbReference type="PANTHER" id="PTHR33908">
    <property type="entry name" value="MANNOSYLTRANSFERASE YKCB-RELATED"/>
    <property type="match status" value="1"/>
</dbReference>
<evidence type="ECO:0000256" key="6">
    <source>
        <dbReference type="ARBA" id="ARBA00022989"/>
    </source>
</evidence>
<evidence type="ECO:0000313" key="11">
    <source>
        <dbReference type="Proteomes" id="UP000738431"/>
    </source>
</evidence>
<keyword evidence="6 8" id="KW-1133">Transmembrane helix</keyword>
<reference evidence="10 11" key="1">
    <citation type="submission" date="2021-08" db="EMBL/GenBank/DDBJ databases">
        <authorList>
            <person name="Zhang D."/>
            <person name="Zhang A."/>
            <person name="Wang L."/>
        </authorList>
    </citation>
    <scope>NUCLEOTIDE SEQUENCE [LARGE SCALE GENOMIC DNA]</scope>
    <source>
        <strain evidence="10 11">WL0086</strain>
    </source>
</reference>
<keyword evidence="4" id="KW-0808">Transferase</keyword>
<dbReference type="InterPro" id="IPR050297">
    <property type="entry name" value="LipidA_mod_glycosyltrf_83"/>
</dbReference>
<evidence type="ECO:0000313" key="10">
    <source>
        <dbReference type="EMBL" id="WRQ89553.1"/>
    </source>
</evidence>
<evidence type="ECO:0000256" key="1">
    <source>
        <dbReference type="ARBA" id="ARBA00004651"/>
    </source>
</evidence>
<dbReference type="InterPro" id="IPR038731">
    <property type="entry name" value="RgtA/B/C-like"/>
</dbReference>
<evidence type="ECO:0000256" key="3">
    <source>
        <dbReference type="ARBA" id="ARBA00022676"/>
    </source>
</evidence>
<dbReference type="EMBL" id="CP139781">
    <property type="protein sequence ID" value="WRQ89553.1"/>
    <property type="molecule type" value="Genomic_DNA"/>
</dbReference>
<evidence type="ECO:0000256" key="8">
    <source>
        <dbReference type="SAM" id="Phobius"/>
    </source>
</evidence>
<proteinExistence type="predicted"/>
<keyword evidence="7 8" id="KW-0472">Membrane</keyword>